<feature type="transmembrane region" description="Helical" evidence="14">
    <location>
        <begin position="2060"/>
        <end position="2081"/>
    </location>
</feature>
<proteinExistence type="predicted"/>
<dbReference type="InterPro" id="IPR044880">
    <property type="entry name" value="NCX_ion-bd_dom_sf"/>
</dbReference>
<dbReference type="NCBIfam" id="TIGR00378">
    <property type="entry name" value="cax"/>
    <property type="match status" value="1"/>
</dbReference>
<dbReference type="Pfam" id="PF00270">
    <property type="entry name" value="DEAD"/>
    <property type="match status" value="1"/>
</dbReference>
<dbReference type="InterPro" id="IPR027417">
    <property type="entry name" value="P-loop_NTPase"/>
</dbReference>
<evidence type="ECO:0000256" key="4">
    <source>
        <dbReference type="ARBA" id="ARBA00022741"/>
    </source>
</evidence>
<evidence type="ECO:0000256" key="12">
    <source>
        <dbReference type="PROSITE-ProRule" id="PRU00552"/>
    </source>
</evidence>
<keyword evidence="9 14" id="KW-1133">Transmembrane helix</keyword>
<keyword evidence="5" id="KW-0378">Hydrolase</keyword>
<dbReference type="FunFam" id="3.40.50.300:FF:000031">
    <property type="entry name" value="Eukaryotic initiation factor 4A-III"/>
    <property type="match status" value="1"/>
</dbReference>
<feature type="region of interest" description="Disordered" evidence="13">
    <location>
        <begin position="32"/>
        <end position="63"/>
    </location>
</feature>
<evidence type="ECO:0000256" key="13">
    <source>
        <dbReference type="SAM" id="MobiDB-lite"/>
    </source>
</evidence>
<dbReference type="PROSITE" id="PS51195">
    <property type="entry name" value="Q_MOTIF"/>
    <property type="match status" value="1"/>
</dbReference>
<feature type="transmembrane region" description="Helical" evidence="14">
    <location>
        <begin position="1999"/>
        <end position="2026"/>
    </location>
</feature>
<evidence type="ECO:0000256" key="6">
    <source>
        <dbReference type="ARBA" id="ARBA00022806"/>
    </source>
</evidence>
<keyword evidence="18" id="KW-0396">Initiation factor</keyword>
<dbReference type="InterPro" id="IPR014001">
    <property type="entry name" value="Helicase_ATP-bd"/>
</dbReference>
<dbReference type="Gene3D" id="1.20.1420.30">
    <property type="entry name" value="NCX, central ion-binding region"/>
    <property type="match status" value="1"/>
</dbReference>
<feature type="region of interest" description="Disordered" evidence="13">
    <location>
        <begin position="211"/>
        <end position="249"/>
    </location>
</feature>
<keyword evidence="4" id="KW-0547">Nucleotide-binding</keyword>
<dbReference type="CDD" id="cd18787">
    <property type="entry name" value="SF2_C_DEAD"/>
    <property type="match status" value="1"/>
</dbReference>
<dbReference type="SUPFAM" id="SSF52540">
    <property type="entry name" value="P-loop containing nucleoside triphosphate hydrolases"/>
    <property type="match status" value="1"/>
</dbReference>
<feature type="transmembrane region" description="Helical" evidence="14">
    <location>
        <begin position="1790"/>
        <end position="1812"/>
    </location>
</feature>
<name>A0A1Q9EGX9_SYMMI</name>
<dbReference type="Pfam" id="PF01699">
    <property type="entry name" value="Na_Ca_ex"/>
    <property type="match status" value="2"/>
</dbReference>
<dbReference type="GO" id="GO:0016020">
    <property type="term" value="C:membrane"/>
    <property type="evidence" value="ECO:0007669"/>
    <property type="project" value="UniProtKB-SubCell"/>
</dbReference>
<feature type="transmembrane region" description="Helical" evidence="14">
    <location>
        <begin position="2032"/>
        <end position="2053"/>
    </location>
</feature>
<dbReference type="FunFam" id="3.40.50.300:FF:000849">
    <property type="entry name" value="ATP-dependent RNA helicase DBP5"/>
    <property type="match status" value="1"/>
</dbReference>
<evidence type="ECO:0000259" key="15">
    <source>
        <dbReference type="PROSITE" id="PS51192"/>
    </source>
</evidence>
<keyword evidence="18" id="KW-0648">Protein biosynthesis</keyword>
<dbReference type="OrthoDB" id="416533at2759"/>
<dbReference type="Gene3D" id="3.40.50.300">
    <property type="entry name" value="P-loop containing nucleotide triphosphate hydrolases"/>
    <property type="match status" value="2"/>
</dbReference>
<evidence type="ECO:0000313" key="19">
    <source>
        <dbReference type="Proteomes" id="UP000186817"/>
    </source>
</evidence>
<evidence type="ECO:0000256" key="5">
    <source>
        <dbReference type="ARBA" id="ARBA00022801"/>
    </source>
</evidence>
<evidence type="ECO:0000256" key="9">
    <source>
        <dbReference type="ARBA" id="ARBA00022989"/>
    </source>
</evidence>
<protein>
    <recommendedName>
        <fullName evidence="2">RNA helicase</fullName>
        <ecNumber evidence="2">3.6.4.13</ecNumber>
    </recommendedName>
</protein>
<dbReference type="GO" id="GO:0016787">
    <property type="term" value="F:hydrolase activity"/>
    <property type="evidence" value="ECO:0007669"/>
    <property type="project" value="UniProtKB-KW"/>
</dbReference>
<reference evidence="18 19" key="1">
    <citation type="submission" date="2016-02" db="EMBL/GenBank/DDBJ databases">
        <title>Genome analysis of coral dinoflagellate symbionts highlights evolutionary adaptations to a symbiotic lifestyle.</title>
        <authorList>
            <person name="Aranda M."/>
            <person name="Li Y."/>
            <person name="Liew Y.J."/>
            <person name="Baumgarten S."/>
            <person name="Simakov O."/>
            <person name="Wilson M."/>
            <person name="Piel J."/>
            <person name="Ashoor H."/>
            <person name="Bougouffa S."/>
            <person name="Bajic V.B."/>
            <person name="Ryu T."/>
            <person name="Ravasi T."/>
            <person name="Bayer T."/>
            <person name="Micklem G."/>
            <person name="Kim H."/>
            <person name="Bhak J."/>
            <person name="Lajeunesse T.C."/>
            <person name="Voolstra C.R."/>
        </authorList>
    </citation>
    <scope>NUCLEOTIDE SEQUENCE [LARGE SCALE GENOMIC DNA]</scope>
    <source>
        <strain evidence="18 19">CCMP2467</strain>
    </source>
</reference>
<feature type="compositionally biased region" description="Acidic residues" evidence="13">
    <location>
        <begin position="234"/>
        <end position="248"/>
    </location>
</feature>
<dbReference type="InterPro" id="IPR000629">
    <property type="entry name" value="RNA-helicase_DEAD-box_CS"/>
</dbReference>
<dbReference type="GO" id="GO:0005524">
    <property type="term" value="F:ATP binding"/>
    <property type="evidence" value="ECO:0007669"/>
    <property type="project" value="UniProtKB-KW"/>
</dbReference>
<evidence type="ECO:0000256" key="11">
    <source>
        <dbReference type="ARBA" id="ARBA00047984"/>
    </source>
</evidence>
<dbReference type="PANTHER" id="PTHR47958">
    <property type="entry name" value="ATP-DEPENDENT RNA HELICASE DBP3"/>
    <property type="match status" value="1"/>
</dbReference>
<dbReference type="PROSITE" id="PS00039">
    <property type="entry name" value="DEAD_ATP_HELICASE"/>
    <property type="match status" value="1"/>
</dbReference>
<feature type="domain" description="Helicase C-terminal" evidence="16">
    <location>
        <begin position="1336"/>
        <end position="1520"/>
    </location>
</feature>
<dbReference type="EC" id="3.6.4.13" evidence="2"/>
<organism evidence="18 19">
    <name type="scientific">Symbiodinium microadriaticum</name>
    <name type="common">Dinoflagellate</name>
    <name type="synonym">Zooxanthella microadriatica</name>
    <dbReference type="NCBI Taxonomy" id="2951"/>
    <lineage>
        <taxon>Eukaryota</taxon>
        <taxon>Sar</taxon>
        <taxon>Alveolata</taxon>
        <taxon>Dinophyceae</taxon>
        <taxon>Suessiales</taxon>
        <taxon>Symbiodiniaceae</taxon>
        <taxon>Symbiodinium</taxon>
    </lineage>
</organism>
<keyword evidence="3 14" id="KW-0812">Transmembrane</keyword>
<dbReference type="Proteomes" id="UP000186817">
    <property type="component" value="Unassembled WGS sequence"/>
</dbReference>
<dbReference type="Pfam" id="PF00271">
    <property type="entry name" value="Helicase_C"/>
    <property type="match status" value="2"/>
</dbReference>
<dbReference type="InterPro" id="IPR004837">
    <property type="entry name" value="NaCa_Exmemb"/>
</dbReference>
<feature type="transmembrane region" description="Helical" evidence="14">
    <location>
        <begin position="1858"/>
        <end position="1877"/>
    </location>
</feature>
<evidence type="ECO:0000256" key="2">
    <source>
        <dbReference type="ARBA" id="ARBA00012552"/>
    </source>
</evidence>
<evidence type="ECO:0000259" key="16">
    <source>
        <dbReference type="PROSITE" id="PS51194"/>
    </source>
</evidence>
<keyword evidence="10 14" id="KW-0472">Membrane</keyword>
<dbReference type="SMART" id="SM00490">
    <property type="entry name" value="HELICc"/>
    <property type="match status" value="1"/>
</dbReference>
<keyword evidence="19" id="KW-1185">Reference proteome</keyword>
<evidence type="ECO:0000259" key="17">
    <source>
        <dbReference type="PROSITE" id="PS51195"/>
    </source>
</evidence>
<dbReference type="InterPro" id="IPR001650">
    <property type="entry name" value="Helicase_C-like"/>
</dbReference>
<dbReference type="InterPro" id="IPR004798">
    <property type="entry name" value="CAX-like"/>
</dbReference>
<dbReference type="CDD" id="cd18045">
    <property type="entry name" value="DEADc_EIF4AIII_DDX48"/>
    <property type="match status" value="1"/>
</dbReference>
<evidence type="ECO:0000256" key="10">
    <source>
        <dbReference type="ARBA" id="ARBA00023136"/>
    </source>
</evidence>
<comment type="caution">
    <text evidence="18">The sequence shown here is derived from an EMBL/GenBank/DDBJ whole genome shotgun (WGS) entry which is preliminary data.</text>
</comment>
<feature type="compositionally biased region" description="Basic and acidic residues" evidence="13">
    <location>
        <begin position="223"/>
        <end position="233"/>
    </location>
</feature>
<gene>
    <name evidence="18" type="primary">eif4a3</name>
    <name evidence="18" type="ORF">AK812_SmicGene10039</name>
</gene>
<keyword evidence="8" id="KW-0694">RNA-binding</keyword>
<dbReference type="NCBIfam" id="TIGR00846">
    <property type="entry name" value="caca2"/>
    <property type="match status" value="1"/>
</dbReference>
<feature type="domain" description="DEAD-box RNA helicase Q" evidence="17">
    <location>
        <begin position="1124"/>
        <end position="1152"/>
    </location>
</feature>
<evidence type="ECO:0000256" key="14">
    <source>
        <dbReference type="SAM" id="Phobius"/>
    </source>
</evidence>
<accession>A0A1Q9EGX9</accession>
<comment type="catalytic activity">
    <reaction evidence="11">
        <text>ATP + H2O = ADP + phosphate + H(+)</text>
        <dbReference type="Rhea" id="RHEA:13065"/>
        <dbReference type="ChEBI" id="CHEBI:15377"/>
        <dbReference type="ChEBI" id="CHEBI:15378"/>
        <dbReference type="ChEBI" id="CHEBI:30616"/>
        <dbReference type="ChEBI" id="CHEBI:43474"/>
        <dbReference type="ChEBI" id="CHEBI:456216"/>
        <dbReference type="EC" id="3.6.4.13"/>
    </reaction>
</comment>
<sequence length="2087" mass="227751">MESLRDSLPNQRRQGEVYQLCVHILRIVRPQVSNQSSKRQLQAAGERPAKRARGGSEPSGRVQRAPAGFFLDSVIEPAPGTPHEALVPVSPEMISPLRMAPKRKAPERCAPSPESLEENLLRDSAGSAADWVLQAANPRCPQPTQRAPAGFFLDSVIEPAPGTPHEVLIPISPELPPPLYSPEGTGSVVRSFEFGAVTDEAAEAAAIPDAAFQQPIHPTPARSRFDVDSRASTDEESSDPEICDDPDEEKPCMVVTSKADLEEATELCLVLLQAAADVLKQSPHMEHPWAVPACLVDARLEDANPALFWRCWRHFFFVPNQPKRNTLSEFLMFSDVARRARRKVQKGIVCIYLSPDLEPRPQHLGKPLALHEATGFASAESSIGSFFQQAETPTLSGCDFPSVRKILMLQCRAGSRECTDSGSQRATESSYEQAGRFIRELGITAVNIQFVSPRSASWELMAIPEDGSLVKVVKLAESLWEELRRTSTPDGSEIAKEIARAVHVLVQSPSKVCDVSAPDLAVCLWVAAWLRDAQPEVLEVLPMLVASIPGKAGSLRAQELSDCMWEVAWLKDAAPEVVHDKLARHPSDVDLMVPNVADLMDALMQVLDAVVEQAPHAAVDMPARDLCTCIFTGSILLEVLSLNESDYGDLGRVLSGVAELHFEVPEMLEAVPSIMAQIPGKADEMKAARMGSHCIWAAWRLQNWAPNLLKMVAEILDVLPTLSLLGSWSRLAPAWFIDTTMDAILPQISGLVADMEAADLGKCLVAVAELKDVSPEVLPIVTRLLPHIPGKAADMCAYSASRCLRAAMMLKDDRPEVLRIVPALALEVGCKAEGLSVPELSESVFAASMLKDVVPEVLTILPNITKQILKQDTRLGRSSALALRAAVKLKDVSPYYLEILPSTVTEAVRNAIHMSGHCLASCLWAAAQLVELRPTILKLVPVIVPEVKKTVARMSASDLTHCLWAAAELHDVAPEVLTVLPAIIPELQAQARKQKLAHLGTCLRAVWSLEDAYPQVLAIVPSILAQLPDEGVALSRESLGGALQALLARLEVGSAHKRRASDEADRDVKLNITTAVEHEPKEKKRRVFVVLPVPPKTKQTLGDMSKPNDEGLVFETSEDVEVLPTFDALGLKEDLLRGVYAYGFERPSAVQQRAILPILKGRDVIVQSQSGTGKTCVFCLGALQTVDTQSREPQALFLSPTRELAEQSQKVCLALGDYLNVQVHVCIGGKRVSDDIHTFEAGVQIVSGTPGRVFHMIQQRHFSTRHIKMLVLDEADEMLNRGFKEQVYDIYRYLPPSTQVVLVSATMPHEVLEMTHKFMNNPFRVLVKRDELTLEGIKQFFVAVEREQWKFDTLCDLYDTLTITQAVIFCNTKQKVDWLTQKMRDANFTVASIHGDMPQKERDAIMQQFRSGTSRVLISTDLWGRGLDVQQAGLADIFGAARVHDAFCLQVSLVICYDLPNNRELYIHRIGRSGRFGRKGVAINFVKWLGRNDDIRILRDIEQCPSQSKFFIDDSMISSSNGRNDDAGDKELDQAEEEATITSCGFLPSDFTCLSLLTEQPGPVAFLLLKVALAQDRPCGRRCYEDGVGRLVAQEQPRRREASCAEVRLSSDDLGHIARARREAPAPGWRSGHQNFVSLCNDSSVQHIYFPAKAWPWLFVVDPLNSAYFIALSLSKADSVAMSQLAGSQSGYAPVPQHDTSDVPGPQYPLTGEGMEKGEPDGCSRECAGISEILCTWMNLLLVFVPLGVYSHFYHWSAAARFTCNFVAIVPLAAILGGSTEALAAHTGQMIGGLLNATFGNAVEMIVTVNAIKAGLVNVVQGSLLGSILSNMLLVLGMSFFAAGVVEKESRFSAKGASANMTCLTLGSIALALPTIYNCMENTSTEDVLSISRISSAVIAFVYVLFLVFQLFTHAHLFAAEGGEDEEVSISALSAVLLLIFATLAVAVCSEYLVDSIEGVTEEFGLPGAFIGVILLPIVGNAAEHATAVTVAFKGKMDLALGVAVGSSTQIALLVVPFSVIVGWAFDVPMSLDFRIFDTTVMILSVFITHTALQDGCSNWLEGSILIAIYVLIAIICWYIPDADGSQ</sequence>
<keyword evidence="6" id="KW-0347">Helicase</keyword>
<evidence type="ECO:0000313" key="18">
    <source>
        <dbReference type="EMBL" id="OLQ06637.1"/>
    </source>
</evidence>
<evidence type="ECO:0000256" key="7">
    <source>
        <dbReference type="ARBA" id="ARBA00022840"/>
    </source>
</evidence>
<dbReference type="PROSITE" id="PS51194">
    <property type="entry name" value="HELICASE_CTER"/>
    <property type="match status" value="1"/>
</dbReference>
<dbReference type="GO" id="GO:0015369">
    <property type="term" value="F:calcium:proton antiporter activity"/>
    <property type="evidence" value="ECO:0007669"/>
    <property type="project" value="InterPro"/>
</dbReference>
<feature type="transmembrane region" description="Helical" evidence="14">
    <location>
        <begin position="1897"/>
        <end position="1920"/>
    </location>
</feature>
<dbReference type="SMART" id="SM00487">
    <property type="entry name" value="DEXDc"/>
    <property type="match status" value="1"/>
</dbReference>
<feature type="transmembrane region" description="Helical" evidence="14">
    <location>
        <begin position="1759"/>
        <end position="1778"/>
    </location>
</feature>
<dbReference type="GO" id="GO:0003743">
    <property type="term" value="F:translation initiation factor activity"/>
    <property type="evidence" value="ECO:0007669"/>
    <property type="project" value="UniProtKB-KW"/>
</dbReference>
<dbReference type="PROSITE" id="PS51192">
    <property type="entry name" value="HELICASE_ATP_BIND_1"/>
    <property type="match status" value="1"/>
</dbReference>
<dbReference type="InterPro" id="IPR014014">
    <property type="entry name" value="RNA_helicase_DEAD_Q_motif"/>
</dbReference>
<evidence type="ECO:0000256" key="3">
    <source>
        <dbReference type="ARBA" id="ARBA00022692"/>
    </source>
</evidence>
<keyword evidence="7" id="KW-0067">ATP-binding</keyword>
<feature type="transmembrane region" description="Helical" evidence="14">
    <location>
        <begin position="1734"/>
        <end position="1753"/>
    </location>
</feature>
<feature type="domain" description="Helicase ATP-binding" evidence="15">
    <location>
        <begin position="1155"/>
        <end position="1325"/>
    </location>
</feature>
<evidence type="ECO:0000256" key="1">
    <source>
        <dbReference type="ARBA" id="ARBA00004141"/>
    </source>
</evidence>
<feature type="short sequence motif" description="Q motif" evidence="12">
    <location>
        <begin position="1124"/>
        <end position="1152"/>
    </location>
</feature>
<feature type="transmembrane region" description="Helical" evidence="14">
    <location>
        <begin position="1932"/>
        <end position="1954"/>
    </location>
</feature>
<dbReference type="EMBL" id="LSRX01000155">
    <property type="protein sequence ID" value="OLQ06637.1"/>
    <property type="molecule type" value="Genomic_DNA"/>
</dbReference>
<dbReference type="GO" id="GO:0003723">
    <property type="term" value="F:RNA binding"/>
    <property type="evidence" value="ECO:0007669"/>
    <property type="project" value="UniProtKB-KW"/>
</dbReference>
<feature type="transmembrane region" description="Helical" evidence="14">
    <location>
        <begin position="1824"/>
        <end position="1846"/>
    </location>
</feature>
<dbReference type="InterPro" id="IPR011545">
    <property type="entry name" value="DEAD/DEAH_box_helicase_dom"/>
</dbReference>
<evidence type="ECO:0000256" key="8">
    <source>
        <dbReference type="ARBA" id="ARBA00022884"/>
    </source>
</evidence>
<dbReference type="GO" id="GO:0003724">
    <property type="term" value="F:RNA helicase activity"/>
    <property type="evidence" value="ECO:0007669"/>
    <property type="project" value="UniProtKB-EC"/>
</dbReference>
<comment type="subcellular location">
    <subcellularLocation>
        <location evidence="1">Membrane</location>
        <topology evidence="1">Multi-pass membrane protein</topology>
    </subcellularLocation>
</comment>